<dbReference type="GO" id="GO:0005524">
    <property type="term" value="F:ATP binding"/>
    <property type="evidence" value="ECO:0007669"/>
    <property type="project" value="UniProtKB-KW"/>
</dbReference>
<dbReference type="OrthoDB" id="196131at2759"/>
<dbReference type="InterPro" id="IPR011545">
    <property type="entry name" value="DEAD/DEAH_box_helicase_dom"/>
</dbReference>
<dbReference type="InterPro" id="IPR001650">
    <property type="entry name" value="Helicase_C-like"/>
</dbReference>
<keyword evidence="4 6" id="KW-0347">Helicase</keyword>
<accession>A0A835ZDT0</accession>
<dbReference type="CDD" id="cd18787">
    <property type="entry name" value="SF2_C_DEAD"/>
    <property type="match status" value="1"/>
</dbReference>
<dbReference type="InterPro" id="IPR027417">
    <property type="entry name" value="P-loop_NTPase"/>
</dbReference>
<dbReference type="GO" id="GO:0003724">
    <property type="term" value="F:RNA helicase activity"/>
    <property type="evidence" value="ECO:0007669"/>
    <property type="project" value="UniProtKB-EC"/>
</dbReference>
<dbReference type="Gene3D" id="3.40.50.300">
    <property type="entry name" value="P-loop containing nucleotide triphosphate hydrolases"/>
    <property type="match status" value="2"/>
</dbReference>
<feature type="domain" description="Helicase C-terminal" evidence="8">
    <location>
        <begin position="234"/>
        <end position="391"/>
    </location>
</feature>
<proteinExistence type="inferred from homology"/>
<evidence type="ECO:0000259" key="7">
    <source>
        <dbReference type="PROSITE" id="PS51192"/>
    </source>
</evidence>
<organism evidence="9 10">
    <name type="scientific">Tribonema minus</name>
    <dbReference type="NCBI Taxonomy" id="303371"/>
    <lineage>
        <taxon>Eukaryota</taxon>
        <taxon>Sar</taxon>
        <taxon>Stramenopiles</taxon>
        <taxon>Ochrophyta</taxon>
        <taxon>PX clade</taxon>
        <taxon>Xanthophyceae</taxon>
        <taxon>Tribonematales</taxon>
        <taxon>Tribonemataceae</taxon>
        <taxon>Tribonema</taxon>
    </lineage>
</organism>
<gene>
    <name evidence="9" type="ORF">JKP88DRAFT_256943</name>
</gene>
<dbReference type="GO" id="GO:0003676">
    <property type="term" value="F:nucleic acid binding"/>
    <property type="evidence" value="ECO:0007669"/>
    <property type="project" value="InterPro"/>
</dbReference>
<dbReference type="PANTHER" id="PTHR47958">
    <property type="entry name" value="ATP-DEPENDENT RNA HELICASE DBP3"/>
    <property type="match status" value="1"/>
</dbReference>
<evidence type="ECO:0000256" key="6">
    <source>
        <dbReference type="RuleBase" id="RU000492"/>
    </source>
</evidence>
<dbReference type="EC" id="3.6.4.13" evidence="1"/>
<dbReference type="Proteomes" id="UP000664859">
    <property type="component" value="Unassembled WGS sequence"/>
</dbReference>
<keyword evidence="5 6" id="KW-0067">ATP-binding</keyword>
<dbReference type="GO" id="GO:0016787">
    <property type="term" value="F:hydrolase activity"/>
    <property type="evidence" value="ECO:0007669"/>
    <property type="project" value="UniProtKB-KW"/>
</dbReference>
<dbReference type="PROSITE" id="PS51192">
    <property type="entry name" value="HELICASE_ATP_BIND_1"/>
    <property type="match status" value="1"/>
</dbReference>
<evidence type="ECO:0000256" key="4">
    <source>
        <dbReference type="ARBA" id="ARBA00022806"/>
    </source>
</evidence>
<evidence type="ECO:0000313" key="9">
    <source>
        <dbReference type="EMBL" id="KAG5190312.1"/>
    </source>
</evidence>
<keyword evidence="10" id="KW-1185">Reference proteome</keyword>
<comment type="similarity">
    <text evidence="6">Belongs to the DEAD box helicase family.</text>
</comment>
<dbReference type="AlphaFoldDB" id="A0A835ZDT0"/>
<dbReference type="InterPro" id="IPR000629">
    <property type="entry name" value="RNA-helicase_DEAD-box_CS"/>
</dbReference>
<dbReference type="SUPFAM" id="SSF52540">
    <property type="entry name" value="P-loop containing nucleoside triphosphate hydrolases"/>
    <property type="match status" value="1"/>
</dbReference>
<dbReference type="EMBL" id="JAFCMP010000035">
    <property type="protein sequence ID" value="KAG5190312.1"/>
    <property type="molecule type" value="Genomic_DNA"/>
</dbReference>
<dbReference type="Pfam" id="PF00270">
    <property type="entry name" value="DEAD"/>
    <property type="match status" value="1"/>
</dbReference>
<dbReference type="PROSITE" id="PS00039">
    <property type="entry name" value="DEAD_ATP_HELICASE"/>
    <property type="match status" value="1"/>
</dbReference>
<evidence type="ECO:0000313" key="10">
    <source>
        <dbReference type="Proteomes" id="UP000664859"/>
    </source>
</evidence>
<dbReference type="SMART" id="SM00487">
    <property type="entry name" value="DEXDc"/>
    <property type="match status" value="1"/>
</dbReference>
<evidence type="ECO:0000259" key="8">
    <source>
        <dbReference type="PROSITE" id="PS51194"/>
    </source>
</evidence>
<keyword evidence="2 6" id="KW-0547">Nucleotide-binding</keyword>
<dbReference type="Pfam" id="PF00271">
    <property type="entry name" value="Helicase_C"/>
    <property type="match status" value="1"/>
</dbReference>
<sequence>MDYEPFRKDFYRPTPDVAGMLNSEIMYLREELEGLEAPTPIQAQALPVALSGRDLIGVAKTGSGKTFAFVWPVLVHVMAQREIEDGEGPIAVILSPTRELATQIHGQAKKFAKQLGANVCAVFGGAGKWEMQKALREGPEIVVATPGRLIEMIKIKATNLARCTCVVLDEADRMFDLGFGYQMRSIVDQVRPSRQTMLFSATFKRKVEQLARDVLTDPVRINVGHAGAMTSNEDIRQVVHVLPSDAAKWSWLTSELPGFVANGKVLIFVSSRAGCEELCKSIAKDRRLQVEVGSIHGDKDQTDRETTLRAFRQGKINVLVGTDVASRGLDIKDVNTVVSYDMAKNIETHIHRIGRTGRMGKEGVHPGAAYTLFTPKHVSAALWCTSTCSSN</sequence>
<reference evidence="9" key="1">
    <citation type="submission" date="2021-02" db="EMBL/GenBank/DDBJ databases">
        <title>First Annotated Genome of the Yellow-green Alga Tribonema minus.</title>
        <authorList>
            <person name="Mahan K.M."/>
        </authorList>
    </citation>
    <scope>NUCLEOTIDE SEQUENCE</scope>
    <source>
        <strain evidence="9">UTEX B ZZ1240</strain>
    </source>
</reference>
<dbReference type="InterPro" id="IPR014001">
    <property type="entry name" value="Helicase_ATP-bd"/>
</dbReference>
<feature type="domain" description="Helicase ATP-binding" evidence="7">
    <location>
        <begin position="46"/>
        <end position="221"/>
    </location>
</feature>
<keyword evidence="3 6" id="KW-0378">Hydrolase</keyword>
<dbReference type="PROSITE" id="PS51194">
    <property type="entry name" value="HELICASE_CTER"/>
    <property type="match status" value="1"/>
</dbReference>
<comment type="caution">
    <text evidence="9">The sequence shown here is derived from an EMBL/GenBank/DDBJ whole genome shotgun (WGS) entry which is preliminary data.</text>
</comment>
<protein>
    <recommendedName>
        <fullName evidence="1">RNA helicase</fullName>
        <ecNumber evidence="1">3.6.4.13</ecNumber>
    </recommendedName>
</protein>
<evidence type="ECO:0000256" key="2">
    <source>
        <dbReference type="ARBA" id="ARBA00022741"/>
    </source>
</evidence>
<dbReference type="SMART" id="SM00490">
    <property type="entry name" value="HELICc"/>
    <property type="match status" value="1"/>
</dbReference>
<evidence type="ECO:0000256" key="1">
    <source>
        <dbReference type="ARBA" id="ARBA00012552"/>
    </source>
</evidence>
<evidence type="ECO:0000256" key="3">
    <source>
        <dbReference type="ARBA" id="ARBA00022801"/>
    </source>
</evidence>
<name>A0A835ZDT0_9STRA</name>
<evidence type="ECO:0000256" key="5">
    <source>
        <dbReference type="ARBA" id="ARBA00022840"/>
    </source>
</evidence>